<sequence>MIIAFKFNYTNKNNFLAYFLEFYAKKSSLSYSITKEGDILTLFVKGEEKDLLKFSDESMILIPNSIFLQKSEVEVVDELPNTNIEIPNLSFSNLTPSVVKNYVNHTENLKNEYNIFSEISILKDNEFIKIDEKNYKELLEFCFLNLLHNKTLLLKDGNNNELYFESGVNFKANYLMPTSFKSISSLFIADEKSLIALSSYEKPLINLKINAVFRKNHENAPAFFDIKAASDFFIFALLDRLYEENINFVSVKSQILIKASVLDNEILVTNNNLFLSSNEKLILEKNRYSNLSKFGLICDEYNSFNDKNLNIYLTKFGMDDTTLYQNNNSINFLKFSEFKSYDEIKEAITKDEIGKKLFENFTKKYNFPNGEINNSQSFYAIFDISSKILFGKDASYLITNAKDFIGKKGPSIDYLISNSKFDTIKLIKSAMSFKLAGVSDKILSFGIVQSLAYFLSDFSDDLEFDNAFLTGDLFEERLISNLILNVFSKNKSVKFSKYFGV</sequence>
<name>A0A2I1NB92_9BACT</name>
<protein>
    <recommendedName>
        <fullName evidence="3">Protein hydE</fullName>
    </recommendedName>
</protein>
<dbReference type="Proteomes" id="UP000234639">
    <property type="component" value="Unassembled WGS sequence"/>
</dbReference>
<dbReference type="RefSeq" id="WP_101636654.1">
    <property type="nucleotide sequence ID" value="NZ_CAUPEY010000001.1"/>
</dbReference>
<proteinExistence type="predicted"/>
<organism evidence="1 2">
    <name type="scientific">Campylobacter ureolyticus</name>
    <dbReference type="NCBI Taxonomy" id="827"/>
    <lineage>
        <taxon>Bacteria</taxon>
        <taxon>Pseudomonadati</taxon>
        <taxon>Campylobacterota</taxon>
        <taxon>Epsilonproteobacteria</taxon>
        <taxon>Campylobacterales</taxon>
        <taxon>Campylobacteraceae</taxon>
        <taxon>Campylobacter</taxon>
    </lineage>
</organism>
<dbReference type="AlphaFoldDB" id="A0A2I1NB92"/>
<reference evidence="1 2" key="1">
    <citation type="submission" date="2017-12" db="EMBL/GenBank/DDBJ databases">
        <title>Phylogenetic diversity of female urinary microbiome.</title>
        <authorList>
            <person name="Thomas-White K."/>
            <person name="Wolfe A.J."/>
        </authorList>
    </citation>
    <scope>NUCLEOTIDE SEQUENCE [LARGE SCALE GENOMIC DNA]</scope>
    <source>
        <strain evidence="1 2">UMB0112</strain>
    </source>
</reference>
<evidence type="ECO:0000313" key="2">
    <source>
        <dbReference type="Proteomes" id="UP000234639"/>
    </source>
</evidence>
<evidence type="ECO:0000313" key="1">
    <source>
        <dbReference type="EMBL" id="PKZ29636.1"/>
    </source>
</evidence>
<accession>A0A2I1NB92</accession>
<gene>
    <name evidence="1" type="ORF">CYJ41_01735</name>
</gene>
<comment type="caution">
    <text evidence="1">The sequence shown here is derived from an EMBL/GenBank/DDBJ whole genome shotgun (WGS) entry which is preliminary data.</text>
</comment>
<dbReference type="EMBL" id="PKHU01000002">
    <property type="protein sequence ID" value="PKZ29636.1"/>
    <property type="molecule type" value="Genomic_DNA"/>
</dbReference>
<evidence type="ECO:0008006" key="3">
    <source>
        <dbReference type="Google" id="ProtNLM"/>
    </source>
</evidence>